<feature type="active site" evidence="6">
    <location>
        <position position="393"/>
    </location>
</feature>
<accession>A0AA43RHQ2</accession>
<dbReference type="InterPro" id="IPR016143">
    <property type="entry name" value="Citrate_synth-like_sm_a-sub"/>
</dbReference>
<dbReference type="EMBL" id="JAUMVS010000041">
    <property type="protein sequence ID" value="MDO4841714.1"/>
    <property type="molecule type" value="Genomic_DNA"/>
</dbReference>
<keyword evidence="3 5" id="KW-0808">Transferase</keyword>
<evidence type="ECO:0000313" key="8">
    <source>
        <dbReference type="Proteomes" id="UP001168575"/>
    </source>
</evidence>
<dbReference type="GO" id="GO:0006099">
    <property type="term" value="P:tricarboxylic acid cycle"/>
    <property type="evidence" value="ECO:0007669"/>
    <property type="project" value="InterPro"/>
</dbReference>
<evidence type="ECO:0000256" key="5">
    <source>
        <dbReference type="PIRNR" id="PIRNR001369"/>
    </source>
</evidence>
<organism evidence="7 8">
    <name type="scientific">Phoenicibacter congonensis</name>
    <dbReference type="NCBI Taxonomy" id="1944646"/>
    <lineage>
        <taxon>Bacteria</taxon>
        <taxon>Bacillati</taxon>
        <taxon>Actinomycetota</taxon>
        <taxon>Coriobacteriia</taxon>
        <taxon>Eggerthellales</taxon>
        <taxon>Eggerthellaceae</taxon>
        <taxon>Phoenicibacter</taxon>
    </lineage>
</organism>
<feature type="active site" evidence="6">
    <location>
        <position position="334"/>
    </location>
</feature>
<protein>
    <recommendedName>
        <fullName evidence="5">Citrate synthase</fullName>
    </recommendedName>
</protein>
<comment type="similarity">
    <text evidence="2 5">Belongs to the citrate synthase family.</text>
</comment>
<dbReference type="InterPro" id="IPR002020">
    <property type="entry name" value="Citrate_synthase"/>
</dbReference>
<reference evidence="7" key="1">
    <citation type="submission" date="2023-07" db="EMBL/GenBank/DDBJ databases">
        <title>Between Cages and Wild: Unraveling the Impact of Captivity on Animal Microbiomes and Antimicrobial Resistance.</title>
        <authorList>
            <person name="Schmartz G.P."/>
            <person name="Rehner J."/>
            <person name="Schuff M.J."/>
            <person name="Becker S.L."/>
            <person name="Kravczyk M."/>
            <person name="Gurevich A."/>
            <person name="Francke R."/>
            <person name="Mueller R."/>
            <person name="Keller V."/>
            <person name="Keller A."/>
        </authorList>
    </citation>
    <scope>NUCLEOTIDE SEQUENCE</scope>
    <source>
        <strain evidence="7">S12M_St_49</strain>
    </source>
</reference>
<dbReference type="AlphaFoldDB" id="A0AA43RHQ2"/>
<dbReference type="SUPFAM" id="SSF48256">
    <property type="entry name" value="Citrate synthase"/>
    <property type="match status" value="1"/>
</dbReference>
<evidence type="ECO:0000256" key="2">
    <source>
        <dbReference type="ARBA" id="ARBA00010566"/>
    </source>
</evidence>
<dbReference type="NCBIfam" id="NF010635">
    <property type="entry name" value="PRK14032.1"/>
    <property type="match status" value="1"/>
</dbReference>
<dbReference type="GO" id="GO:0036440">
    <property type="term" value="F:citrate synthase activity"/>
    <property type="evidence" value="ECO:0007669"/>
    <property type="project" value="UniProtKB-EC"/>
</dbReference>
<dbReference type="InterPro" id="IPR016142">
    <property type="entry name" value="Citrate_synth-like_lrg_a-sub"/>
</dbReference>
<evidence type="ECO:0000256" key="1">
    <source>
        <dbReference type="ARBA" id="ARBA00005163"/>
    </source>
</evidence>
<dbReference type="GO" id="GO:0005975">
    <property type="term" value="P:carbohydrate metabolic process"/>
    <property type="evidence" value="ECO:0007669"/>
    <property type="project" value="TreeGrafter"/>
</dbReference>
<dbReference type="PANTHER" id="PTHR11739:SF4">
    <property type="entry name" value="CITRATE SYNTHASE, PEROXISOMAL"/>
    <property type="match status" value="1"/>
</dbReference>
<evidence type="ECO:0000256" key="3">
    <source>
        <dbReference type="ARBA" id="ARBA00022679"/>
    </source>
</evidence>
<comment type="pathway">
    <text evidence="1">Carbohydrate metabolism; tricarboxylic acid cycle.</text>
</comment>
<dbReference type="Gene3D" id="1.10.580.10">
    <property type="entry name" value="Citrate Synthase, domain 1"/>
    <property type="match status" value="1"/>
</dbReference>
<dbReference type="Pfam" id="PF00285">
    <property type="entry name" value="Citrate_synt"/>
    <property type="match status" value="1"/>
</dbReference>
<keyword evidence="8" id="KW-1185">Reference proteome</keyword>
<comment type="catalytic activity">
    <reaction evidence="4">
        <text>oxaloacetate + acetyl-CoA + H2O = citrate + CoA + H(+)</text>
        <dbReference type="Rhea" id="RHEA:16845"/>
        <dbReference type="ChEBI" id="CHEBI:15377"/>
        <dbReference type="ChEBI" id="CHEBI:15378"/>
        <dbReference type="ChEBI" id="CHEBI:16452"/>
        <dbReference type="ChEBI" id="CHEBI:16947"/>
        <dbReference type="ChEBI" id="CHEBI:57287"/>
        <dbReference type="ChEBI" id="CHEBI:57288"/>
        <dbReference type="EC" id="2.3.3.16"/>
    </reaction>
</comment>
<dbReference type="PRINTS" id="PR00143">
    <property type="entry name" value="CITRTSNTHASE"/>
</dbReference>
<name>A0AA43RHQ2_9ACTN</name>
<dbReference type="Proteomes" id="UP001168575">
    <property type="component" value="Unassembled WGS sequence"/>
</dbReference>
<dbReference type="Gene3D" id="1.10.230.10">
    <property type="entry name" value="Cytochrome P450-Terp, domain 2"/>
    <property type="match status" value="1"/>
</dbReference>
<dbReference type="InterPro" id="IPR024176">
    <property type="entry name" value="Citrate_synthase_bac-typ"/>
</dbReference>
<evidence type="ECO:0000313" key="7">
    <source>
        <dbReference type="EMBL" id="MDO4841714.1"/>
    </source>
</evidence>
<dbReference type="PIRSF" id="PIRSF001369">
    <property type="entry name" value="Citrate_synth"/>
    <property type="match status" value="1"/>
</dbReference>
<gene>
    <name evidence="7" type="ORF">Q3982_03445</name>
</gene>
<evidence type="ECO:0000256" key="4">
    <source>
        <dbReference type="ARBA" id="ARBA00049288"/>
    </source>
</evidence>
<comment type="caution">
    <text evidence="7">The sequence shown here is derived from an EMBL/GenBank/DDBJ whole genome shotgun (WGS) entry which is preliminary data.</text>
</comment>
<proteinExistence type="inferred from homology"/>
<dbReference type="GO" id="GO:0005829">
    <property type="term" value="C:cytosol"/>
    <property type="evidence" value="ECO:0007669"/>
    <property type="project" value="TreeGrafter"/>
</dbReference>
<dbReference type="InterPro" id="IPR036969">
    <property type="entry name" value="Citrate_synthase_sf"/>
</dbReference>
<evidence type="ECO:0000256" key="6">
    <source>
        <dbReference type="PIRSR" id="PIRSR001369-1"/>
    </source>
</evidence>
<dbReference type="PANTHER" id="PTHR11739">
    <property type="entry name" value="CITRATE SYNTHASE"/>
    <property type="match status" value="1"/>
</dbReference>
<sequence length="457" mass="51666">MLYPNVQNISDAQKEQLREEYYKHNHIDPELAKKLGVKRGLRNADGTGVLAGLTNICDVIGYDTDENGNPVPAEGRLLYRGIDVNDIIKESVNHDRFLYEEIVWLLLTGQLPSETQIAAFKTLLEEHRELPEGFAVTQIMATPSPNIMNKISRSVLAMYSYDKNADDTSLDNLIKQSINLIAQMPTFMIYAYQTKLHAYDHQSQYFHYPIPGQSMAEHILSTYRPDQKFTHEEAKLLDLCMVVQAEHGGGNNSAFTTRVVSSSGTDTYSAISAAISSLKGPRHGGANLAVIHQLDMILENVNDVEDDEQMKEVLRKIMRKELGDGNGLVYGMGHAIYTLSDPRAQILRTNVKKLAEEKGYEREYRALRQIEKLTPTVFEEMKGKKKIMCANVDLYSGLVYRILGISEELFTPIFAISRVAGWCAHRIEEVTGKNRIIRPAYKYVGGTQEYIPLEDRR</sequence>